<feature type="transmembrane region" description="Helical" evidence="8">
    <location>
        <begin position="291"/>
        <end position="314"/>
    </location>
</feature>
<feature type="transmembrane region" description="Helical" evidence="8">
    <location>
        <begin position="248"/>
        <end position="270"/>
    </location>
</feature>
<proteinExistence type="inferred from homology"/>
<keyword evidence="6 8" id="KW-0012">Acyltransferase</keyword>
<keyword evidence="2 8" id="KW-0808">Transferase</keyword>
<keyword evidence="4 8" id="KW-1133">Transmembrane helix</keyword>
<comment type="similarity">
    <text evidence="7">Belongs to the DHHC palmitoyltransferase family. PFA5 subfamily.</text>
</comment>
<comment type="domain">
    <text evidence="8">The DHHC domain is required for palmitoyltransferase activity.</text>
</comment>
<sequence>MSFFIRPGPMPHYTTETFVKEAVCKILENNYVTKFLPPEQQTQMSNYMKRLLESGTTHEEEAPRGEGAAAPSVTVAPPSDEEGNAPVLAVRRPTITDAESANALSAAALHARQAMQLVAEEIEEEEEEEAEGDRFTTRIDMNEEDHPDRMATRRKRKERQGLEVRGVSQVARDYLLLLKSDEGATLNATQLKHIQVLLHGTALCRQCGFFLFNESYHCKQCDQCVHHLQVHLAFLGRCCGYDNAKNCLLLYAYSAAWSTMGFLGCLFVWLKGWNSMTYYNVAAQMFLLNQSFYFSTLYSFVCCLLFIALFGALLNAVGKGETVWKLQRKERLRALQQFRVAAAQSGSSSYQPVSAEENRETVVVDTDDVAMAQFLEGDEELLTKSEFMLDNLSVLFGEEEDNRLLWCLPIAPKRSKLSDREALFLEQLERVIDVQLHAVADFDDTENVPEP</sequence>
<evidence type="ECO:0000256" key="3">
    <source>
        <dbReference type="ARBA" id="ARBA00022692"/>
    </source>
</evidence>
<dbReference type="GO" id="GO:0019706">
    <property type="term" value="F:protein-cysteine S-palmitoyltransferase activity"/>
    <property type="evidence" value="ECO:0007669"/>
    <property type="project" value="UniProtKB-EC"/>
</dbReference>
<keyword evidence="3 8" id="KW-0812">Transmembrane</keyword>
<feature type="domain" description="Palmitoyltransferase DHHC" evidence="10">
    <location>
        <begin position="202"/>
        <end position="327"/>
    </location>
</feature>
<gene>
    <name evidence="11" type="ORF">ADEAN_000706000</name>
</gene>
<dbReference type="GO" id="GO:0006612">
    <property type="term" value="P:protein targeting to membrane"/>
    <property type="evidence" value="ECO:0007669"/>
    <property type="project" value="TreeGrafter"/>
</dbReference>
<feature type="compositionally biased region" description="Basic and acidic residues" evidence="9">
    <location>
        <begin position="54"/>
        <end position="64"/>
    </location>
</feature>
<dbReference type="GO" id="GO:0005794">
    <property type="term" value="C:Golgi apparatus"/>
    <property type="evidence" value="ECO:0007669"/>
    <property type="project" value="TreeGrafter"/>
</dbReference>
<evidence type="ECO:0000256" key="8">
    <source>
        <dbReference type="RuleBase" id="RU079119"/>
    </source>
</evidence>
<evidence type="ECO:0000256" key="2">
    <source>
        <dbReference type="ARBA" id="ARBA00022679"/>
    </source>
</evidence>
<dbReference type="InterPro" id="IPR039859">
    <property type="entry name" value="PFA4/ZDH16/20/ERF2-like"/>
</dbReference>
<accession>A0A7G2CMQ9</accession>
<dbReference type="InterPro" id="IPR001594">
    <property type="entry name" value="Palmitoyltrfase_DHHC"/>
</dbReference>
<dbReference type="PANTHER" id="PTHR22883:SF23">
    <property type="entry name" value="PALMITOYLTRANSFERASE ZDHHC6"/>
    <property type="match status" value="1"/>
</dbReference>
<evidence type="ECO:0000313" key="12">
    <source>
        <dbReference type="Proteomes" id="UP000515908"/>
    </source>
</evidence>
<feature type="compositionally biased region" description="Low complexity" evidence="9">
    <location>
        <begin position="65"/>
        <end position="78"/>
    </location>
</feature>
<dbReference type="GO" id="GO:0005783">
    <property type="term" value="C:endoplasmic reticulum"/>
    <property type="evidence" value="ECO:0007669"/>
    <property type="project" value="TreeGrafter"/>
</dbReference>
<evidence type="ECO:0000313" key="11">
    <source>
        <dbReference type="EMBL" id="CAD2219552.1"/>
    </source>
</evidence>
<comment type="subcellular location">
    <subcellularLocation>
        <location evidence="1">Membrane</location>
        <topology evidence="1">Multi-pass membrane protein</topology>
    </subcellularLocation>
</comment>
<dbReference type="PROSITE" id="PS50216">
    <property type="entry name" value="DHHC"/>
    <property type="match status" value="1"/>
</dbReference>
<reference evidence="11 12" key="1">
    <citation type="submission" date="2020-08" db="EMBL/GenBank/DDBJ databases">
        <authorList>
            <person name="Newling K."/>
            <person name="Davey J."/>
            <person name="Forrester S."/>
        </authorList>
    </citation>
    <scope>NUCLEOTIDE SEQUENCE [LARGE SCALE GENOMIC DNA]</scope>
    <source>
        <strain evidence="12">Crithidia deanei Carvalho (ATCC PRA-265)</strain>
    </source>
</reference>
<comment type="catalytic activity">
    <reaction evidence="8">
        <text>L-cysteinyl-[protein] + hexadecanoyl-CoA = S-hexadecanoyl-L-cysteinyl-[protein] + CoA</text>
        <dbReference type="Rhea" id="RHEA:36683"/>
        <dbReference type="Rhea" id="RHEA-COMP:10131"/>
        <dbReference type="Rhea" id="RHEA-COMP:11032"/>
        <dbReference type="ChEBI" id="CHEBI:29950"/>
        <dbReference type="ChEBI" id="CHEBI:57287"/>
        <dbReference type="ChEBI" id="CHEBI:57379"/>
        <dbReference type="ChEBI" id="CHEBI:74151"/>
        <dbReference type="EC" id="2.3.1.225"/>
    </reaction>
</comment>
<evidence type="ECO:0000256" key="4">
    <source>
        <dbReference type="ARBA" id="ARBA00022989"/>
    </source>
</evidence>
<evidence type="ECO:0000256" key="7">
    <source>
        <dbReference type="ARBA" id="ARBA00038298"/>
    </source>
</evidence>
<evidence type="ECO:0000256" key="9">
    <source>
        <dbReference type="SAM" id="MobiDB-lite"/>
    </source>
</evidence>
<dbReference type="GO" id="GO:0016020">
    <property type="term" value="C:membrane"/>
    <property type="evidence" value="ECO:0007669"/>
    <property type="project" value="UniProtKB-SubCell"/>
</dbReference>
<protein>
    <recommendedName>
        <fullName evidence="8">Palmitoyltransferase</fullName>
        <ecNumber evidence="8">2.3.1.225</ecNumber>
    </recommendedName>
</protein>
<keyword evidence="5 8" id="KW-0472">Membrane</keyword>
<evidence type="ECO:0000256" key="1">
    <source>
        <dbReference type="ARBA" id="ARBA00004141"/>
    </source>
</evidence>
<organism evidence="11 12">
    <name type="scientific">Angomonas deanei</name>
    <dbReference type="NCBI Taxonomy" id="59799"/>
    <lineage>
        <taxon>Eukaryota</taxon>
        <taxon>Discoba</taxon>
        <taxon>Euglenozoa</taxon>
        <taxon>Kinetoplastea</taxon>
        <taxon>Metakinetoplastina</taxon>
        <taxon>Trypanosomatida</taxon>
        <taxon>Trypanosomatidae</taxon>
        <taxon>Strigomonadinae</taxon>
        <taxon>Angomonas</taxon>
    </lineage>
</organism>
<dbReference type="AlphaFoldDB" id="A0A7G2CMQ9"/>
<dbReference type="EC" id="2.3.1.225" evidence="8"/>
<keyword evidence="12" id="KW-1185">Reference proteome</keyword>
<evidence type="ECO:0000256" key="6">
    <source>
        <dbReference type="ARBA" id="ARBA00023315"/>
    </source>
</evidence>
<dbReference type="VEuPathDB" id="TriTrypDB:ADEAN_000706000"/>
<evidence type="ECO:0000259" key="10">
    <source>
        <dbReference type="Pfam" id="PF01529"/>
    </source>
</evidence>
<dbReference type="PANTHER" id="PTHR22883">
    <property type="entry name" value="ZINC FINGER DHHC DOMAIN CONTAINING PROTEIN"/>
    <property type="match status" value="1"/>
</dbReference>
<dbReference type="EMBL" id="LR877158">
    <property type="protein sequence ID" value="CAD2219552.1"/>
    <property type="molecule type" value="Genomic_DNA"/>
</dbReference>
<evidence type="ECO:0000256" key="5">
    <source>
        <dbReference type="ARBA" id="ARBA00023136"/>
    </source>
</evidence>
<feature type="region of interest" description="Disordered" evidence="9">
    <location>
        <begin position="54"/>
        <end position="85"/>
    </location>
</feature>
<dbReference type="Proteomes" id="UP000515908">
    <property type="component" value="Chromosome 14"/>
</dbReference>
<name>A0A7G2CMQ9_9TRYP</name>
<dbReference type="Pfam" id="PF01529">
    <property type="entry name" value="DHHC"/>
    <property type="match status" value="1"/>
</dbReference>